<keyword evidence="1" id="KW-0812">Transmembrane</keyword>
<comment type="caution">
    <text evidence="2">The sequence shown here is derived from an EMBL/GenBank/DDBJ whole genome shotgun (WGS) entry which is preliminary data.</text>
</comment>
<feature type="transmembrane region" description="Helical" evidence="1">
    <location>
        <begin position="90"/>
        <end position="109"/>
    </location>
</feature>
<evidence type="ECO:0000313" key="3">
    <source>
        <dbReference type="Proteomes" id="UP000017819"/>
    </source>
</evidence>
<dbReference type="EMBL" id="AWXZ01000040">
    <property type="protein sequence ID" value="ESR22581.1"/>
    <property type="molecule type" value="Genomic_DNA"/>
</dbReference>
<name>V4R8S6_9HYPH</name>
<sequence length="128" mass="14153">MTYAHATGTRAGSPPDESALIEELEWLAHLLDSRWRVPGTNWRFGVDGLAGIIPGVGDVSTGLVSVYLVWRARELGLPFHVLARMGGNVLLDTTVGSIPILGSVFDFAFKANRRNMALMRRHLERRRA</sequence>
<feature type="transmembrane region" description="Helical" evidence="1">
    <location>
        <begin position="44"/>
        <end position="70"/>
    </location>
</feature>
<keyword evidence="3" id="KW-1185">Reference proteome</keyword>
<evidence type="ECO:0000313" key="2">
    <source>
        <dbReference type="EMBL" id="ESR22581.1"/>
    </source>
</evidence>
<evidence type="ECO:0000256" key="1">
    <source>
        <dbReference type="SAM" id="Phobius"/>
    </source>
</evidence>
<reference evidence="2 3" key="1">
    <citation type="journal article" date="2014" name="Genome Announc.">
        <title>Draft Genome Sequence of Lutibaculum baratangense Strain AMV1T, Isolated from a Mud Volcano in Andamans, India.</title>
        <authorList>
            <person name="Singh A."/>
            <person name="Sreenivas A."/>
            <person name="Sathyanarayana Reddy G."/>
            <person name="Pinnaka A.K."/>
            <person name="Shivaji S."/>
        </authorList>
    </citation>
    <scope>NUCLEOTIDE SEQUENCE [LARGE SCALE GENOMIC DNA]</scope>
    <source>
        <strain evidence="2 3">AMV1</strain>
    </source>
</reference>
<dbReference type="RefSeq" id="WP_023433827.1">
    <property type="nucleotide sequence ID" value="NZ_AWXZ01000040.1"/>
</dbReference>
<dbReference type="InterPro" id="IPR025187">
    <property type="entry name" value="DUF4112"/>
</dbReference>
<dbReference type="PANTHER" id="PTHR35519:SF2">
    <property type="entry name" value="PH DOMAIN PROTEIN"/>
    <property type="match status" value="1"/>
</dbReference>
<gene>
    <name evidence="2" type="ORF">N177_3717</name>
</gene>
<dbReference type="Proteomes" id="UP000017819">
    <property type="component" value="Unassembled WGS sequence"/>
</dbReference>
<dbReference type="OrthoDB" id="513552at2"/>
<dbReference type="PATRIC" id="fig|631454.5.peg.3670"/>
<keyword evidence="1" id="KW-1133">Transmembrane helix</keyword>
<dbReference type="PANTHER" id="PTHR35519">
    <property type="entry name" value="MEMBRANE PROTEINS"/>
    <property type="match status" value="1"/>
</dbReference>
<organism evidence="2 3">
    <name type="scientific">Lutibaculum baratangense AMV1</name>
    <dbReference type="NCBI Taxonomy" id="631454"/>
    <lineage>
        <taxon>Bacteria</taxon>
        <taxon>Pseudomonadati</taxon>
        <taxon>Pseudomonadota</taxon>
        <taxon>Alphaproteobacteria</taxon>
        <taxon>Hyphomicrobiales</taxon>
        <taxon>Tepidamorphaceae</taxon>
        <taxon>Lutibaculum</taxon>
    </lineage>
</organism>
<dbReference type="AlphaFoldDB" id="V4R8S6"/>
<dbReference type="Pfam" id="PF13430">
    <property type="entry name" value="DUF4112"/>
    <property type="match status" value="1"/>
</dbReference>
<accession>V4R8S6</accession>
<proteinExistence type="predicted"/>
<keyword evidence="1" id="KW-0472">Membrane</keyword>
<dbReference type="eggNOG" id="ENOG5032RYR">
    <property type="taxonomic scope" value="Bacteria"/>
</dbReference>
<evidence type="ECO:0008006" key="4">
    <source>
        <dbReference type="Google" id="ProtNLM"/>
    </source>
</evidence>
<protein>
    <recommendedName>
        <fullName evidence="4">DUF4112 domain-containing protein</fullName>
    </recommendedName>
</protein>